<evidence type="ECO:0000313" key="2">
    <source>
        <dbReference type="EMBL" id="RQP00004.1"/>
    </source>
</evidence>
<evidence type="ECO:0000256" key="1">
    <source>
        <dbReference type="SAM" id="SignalP"/>
    </source>
</evidence>
<keyword evidence="3" id="KW-1185">Reference proteome</keyword>
<sequence>MTLLFVYAMILVSCTGRLCISCSSYQPMLILDSNEFL</sequence>
<organism evidence="2 3">
    <name type="scientific">Populus trichocarpa</name>
    <name type="common">Western balsam poplar</name>
    <name type="synonym">Populus balsamifera subsp. trichocarpa</name>
    <dbReference type="NCBI Taxonomy" id="3694"/>
    <lineage>
        <taxon>Eukaryota</taxon>
        <taxon>Viridiplantae</taxon>
        <taxon>Streptophyta</taxon>
        <taxon>Embryophyta</taxon>
        <taxon>Tracheophyta</taxon>
        <taxon>Spermatophyta</taxon>
        <taxon>Magnoliopsida</taxon>
        <taxon>eudicotyledons</taxon>
        <taxon>Gunneridae</taxon>
        <taxon>Pentapetalae</taxon>
        <taxon>rosids</taxon>
        <taxon>fabids</taxon>
        <taxon>Malpighiales</taxon>
        <taxon>Salicaceae</taxon>
        <taxon>Saliceae</taxon>
        <taxon>Populus</taxon>
    </lineage>
</organism>
<evidence type="ECO:0000313" key="3">
    <source>
        <dbReference type="Proteomes" id="UP000006729"/>
    </source>
</evidence>
<feature type="signal peptide" evidence="1">
    <location>
        <begin position="1"/>
        <end position="16"/>
    </location>
</feature>
<keyword evidence="1" id="KW-0732">Signal</keyword>
<accession>A0A3N7FYJ4</accession>
<proteinExistence type="predicted"/>
<gene>
    <name evidence="2" type="ORF">POPTR_014G105450</name>
</gene>
<dbReference type="AlphaFoldDB" id="A0A3N7FYJ4"/>
<reference evidence="2 3" key="1">
    <citation type="journal article" date="2006" name="Science">
        <title>The genome of black cottonwood, Populus trichocarpa (Torr. &amp; Gray).</title>
        <authorList>
            <person name="Tuskan G.A."/>
            <person name="Difazio S."/>
            <person name="Jansson S."/>
            <person name="Bohlmann J."/>
            <person name="Grigoriev I."/>
            <person name="Hellsten U."/>
            <person name="Putnam N."/>
            <person name="Ralph S."/>
            <person name="Rombauts S."/>
            <person name="Salamov A."/>
            <person name="Schein J."/>
            <person name="Sterck L."/>
            <person name="Aerts A."/>
            <person name="Bhalerao R.R."/>
            <person name="Bhalerao R.P."/>
            <person name="Blaudez D."/>
            <person name="Boerjan W."/>
            <person name="Brun A."/>
            <person name="Brunner A."/>
            <person name="Busov V."/>
            <person name="Campbell M."/>
            <person name="Carlson J."/>
            <person name="Chalot M."/>
            <person name="Chapman J."/>
            <person name="Chen G.L."/>
            <person name="Cooper D."/>
            <person name="Coutinho P.M."/>
            <person name="Couturier J."/>
            <person name="Covert S."/>
            <person name="Cronk Q."/>
            <person name="Cunningham R."/>
            <person name="Davis J."/>
            <person name="Degroeve S."/>
            <person name="Dejardin A."/>
            <person name="Depamphilis C."/>
            <person name="Detter J."/>
            <person name="Dirks B."/>
            <person name="Dubchak I."/>
            <person name="Duplessis S."/>
            <person name="Ehlting J."/>
            <person name="Ellis B."/>
            <person name="Gendler K."/>
            <person name="Goodstein D."/>
            <person name="Gribskov M."/>
            <person name="Grimwood J."/>
            <person name="Groover A."/>
            <person name="Gunter L."/>
            <person name="Hamberger B."/>
            <person name="Heinze B."/>
            <person name="Helariutta Y."/>
            <person name="Henrissat B."/>
            <person name="Holligan D."/>
            <person name="Holt R."/>
            <person name="Huang W."/>
            <person name="Islam-Faridi N."/>
            <person name="Jones S."/>
            <person name="Jones-Rhoades M."/>
            <person name="Jorgensen R."/>
            <person name="Joshi C."/>
            <person name="Kangasjarvi J."/>
            <person name="Karlsson J."/>
            <person name="Kelleher C."/>
            <person name="Kirkpatrick R."/>
            <person name="Kirst M."/>
            <person name="Kohler A."/>
            <person name="Kalluri U."/>
            <person name="Larimer F."/>
            <person name="Leebens-Mack J."/>
            <person name="Leple J.C."/>
            <person name="Locascio P."/>
            <person name="Lou Y."/>
            <person name="Lucas S."/>
            <person name="Martin F."/>
            <person name="Montanini B."/>
            <person name="Napoli C."/>
            <person name="Nelson D.R."/>
            <person name="Nelson C."/>
            <person name="Nieminen K."/>
            <person name="Nilsson O."/>
            <person name="Pereda V."/>
            <person name="Peter G."/>
            <person name="Philippe R."/>
            <person name="Pilate G."/>
            <person name="Poliakov A."/>
            <person name="Razumovskaya J."/>
            <person name="Richardson P."/>
            <person name="Rinaldi C."/>
            <person name="Ritland K."/>
            <person name="Rouze P."/>
            <person name="Ryaboy D."/>
            <person name="Schmutz J."/>
            <person name="Schrader J."/>
            <person name="Segerman B."/>
            <person name="Shin H."/>
            <person name="Siddiqui A."/>
            <person name="Sterky F."/>
            <person name="Terry A."/>
            <person name="Tsai C.J."/>
            <person name="Uberbacher E."/>
            <person name="Unneberg P."/>
            <person name="Vahala J."/>
            <person name="Wall K."/>
            <person name="Wessler S."/>
            <person name="Yang G."/>
            <person name="Yin T."/>
            <person name="Douglas C."/>
            <person name="Marra M."/>
            <person name="Sandberg G."/>
            <person name="Van de Peer Y."/>
            <person name="Rokhsar D."/>
        </authorList>
    </citation>
    <scope>NUCLEOTIDE SEQUENCE [LARGE SCALE GENOMIC DNA]</scope>
    <source>
        <strain evidence="3">cv. Nisqually</strain>
    </source>
</reference>
<feature type="chain" id="PRO_5018323233" evidence="1">
    <location>
        <begin position="17"/>
        <end position="37"/>
    </location>
</feature>
<protein>
    <submittedName>
        <fullName evidence="2">Uncharacterized protein</fullName>
    </submittedName>
</protein>
<name>A0A3N7FYJ4_POPTR</name>
<dbReference type="EMBL" id="CM009303">
    <property type="protein sequence ID" value="RQP00004.1"/>
    <property type="molecule type" value="Genomic_DNA"/>
</dbReference>
<dbReference type="Proteomes" id="UP000006729">
    <property type="component" value="Chromosome 14"/>
</dbReference>
<dbReference type="InParanoid" id="A0A3N7FYJ4"/>